<comment type="caution">
    <text evidence="1">The sequence shown here is derived from an EMBL/GenBank/DDBJ whole genome shotgun (WGS) entry which is preliminary data.</text>
</comment>
<keyword evidence="2" id="KW-1185">Reference proteome</keyword>
<dbReference type="Proteomes" id="UP001362999">
    <property type="component" value="Unassembled WGS sequence"/>
</dbReference>
<accession>A0AAW0B629</accession>
<feature type="non-terminal residue" evidence="1">
    <location>
        <position position="1"/>
    </location>
</feature>
<evidence type="ECO:0000313" key="1">
    <source>
        <dbReference type="EMBL" id="KAK7020781.1"/>
    </source>
</evidence>
<gene>
    <name evidence="1" type="ORF">R3P38DRAFT_2380104</name>
</gene>
<protein>
    <submittedName>
        <fullName evidence="1">Uncharacterized protein</fullName>
    </submittedName>
</protein>
<organism evidence="1 2">
    <name type="scientific">Favolaschia claudopus</name>
    <dbReference type="NCBI Taxonomy" id="2862362"/>
    <lineage>
        <taxon>Eukaryota</taxon>
        <taxon>Fungi</taxon>
        <taxon>Dikarya</taxon>
        <taxon>Basidiomycota</taxon>
        <taxon>Agaricomycotina</taxon>
        <taxon>Agaricomycetes</taxon>
        <taxon>Agaricomycetidae</taxon>
        <taxon>Agaricales</taxon>
        <taxon>Marasmiineae</taxon>
        <taxon>Mycenaceae</taxon>
        <taxon>Favolaschia</taxon>
    </lineage>
</organism>
<sequence length="204" mass="22366">RNYTQYEIDLAMLIYELGGGAAVHGMNHSIFALPSRNTIQTYRRQLQLVPSISGLQFSDISRILRLYLPLIPVGRKCGHTLSLDELAADPRIDYIPETDEMGGLCLEHISELETVTVGKDLRAVEAAVTAVKAGKVHISHEVCVGAISHLYGTNYGVKPIYMGPTCKKGPWQDGVRLIEVIIAAWKRSPDGEAKHGPLMSVSTD</sequence>
<reference evidence="1 2" key="1">
    <citation type="journal article" date="2024" name="J Genomics">
        <title>Draft genome sequencing and assembly of Favolaschia claudopus CIRM-BRFM 2984 isolated from oak limbs.</title>
        <authorList>
            <person name="Navarro D."/>
            <person name="Drula E."/>
            <person name="Chaduli D."/>
            <person name="Cazenave R."/>
            <person name="Ahrendt S."/>
            <person name="Wang J."/>
            <person name="Lipzen A."/>
            <person name="Daum C."/>
            <person name="Barry K."/>
            <person name="Grigoriev I.V."/>
            <person name="Favel A."/>
            <person name="Rosso M.N."/>
            <person name="Martin F."/>
        </authorList>
    </citation>
    <scope>NUCLEOTIDE SEQUENCE [LARGE SCALE GENOMIC DNA]</scope>
    <source>
        <strain evidence="1 2">CIRM-BRFM 2984</strain>
    </source>
</reference>
<evidence type="ECO:0000313" key="2">
    <source>
        <dbReference type="Proteomes" id="UP001362999"/>
    </source>
</evidence>
<proteinExistence type="predicted"/>
<name>A0AAW0B629_9AGAR</name>
<dbReference type="EMBL" id="JAWWNJ010000040">
    <property type="protein sequence ID" value="KAK7020781.1"/>
    <property type="molecule type" value="Genomic_DNA"/>
</dbReference>
<dbReference type="AlphaFoldDB" id="A0AAW0B629"/>
<feature type="non-terminal residue" evidence="1">
    <location>
        <position position="204"/>
    </location>
</feature>